<feature type="compositionally biased region" description="Polar residues" evidence="1">
    <location>
        <begin position="97"/>
        <end position="106"/>
    </location>
</feature>
<evidence type="ECO:0000313" key="4">
    <source>
        <dbReference type="Proteomes" id="UP000254150"/>
    </source>
</evidence>
<dbReference type="GO" id="GO:0005524">
    <property type="term" value="F:ATP binding"/>
    <property type="evidence" value="ECO:0007669"/>
    <property type="project" value="InterPro"/>
</dbReference>
<feature type="region of interest" description="Disordered" evidence="1">
    <location>
        <begin position="1"/>
        <end position="108"/>
    </location>
</feature>
<accession>A0A380MQL3</accession>
<feature type="domain" description="ATPase AAA-3" evidence="2">
    <location>
        <begin position="128"/>
        <end position="236"/>
    </location>
</feature>
<organism evidence="3 4">
    <name type="scientific">Streptomyces griseus</name>
    <dbReference type="NCBI Taxonomy" id="1911"/>
    <lineage>
        <taxon>Bacteria</taxon>
        <taxon>Bacillati</taxon>
        <taxon>Actinomycetota</taxon>
        <taxon>Actinomycetes</taxon>
        <taxon>Kitasatosporales</taxon>
        <taxon>Streptomycetaceae</taxon>
        <taxon>Streptomyces</taxon>
    </lineage>
</organism>
<dbReference type="Proteomes" id="UP000254150">
    <property type="component" value="Unassembled WGS sequence"/>
</dbReference>
<proteinExistence type="predicted"/>
<dbReference type="RefSeq" id="WP_381735755.1">
    <property type="nucleotide sequence ID" value="NZ_UHID01000001.1"/>
</dbReference>
<name>A0A380MQL3_STRGR</name>
<dbReference type="EMBL" id="UHID01000001">
    <property type="protein sequence ID" value="SUO94356.1"/>
    <property type="molecule type" value="Genomic_DNA"/>
</dbReference>
<dbReference type="Pfam" id="PF07726">
    <property type="entry name" value="AAA_3"/>
    <property type="match status" value="1"/>
</dbReference>
<gene>
    <name evidence="3" type="ORF">NCTC7807_00847</name>
</gene>
<dbReference type="InterPro" id="IPR011703">
    <property type="entry name" value="ATPase_AAA-3"/>
</dbReference>
<protein>
    <submittedName>
        <fullName evidence="3">ATPase AAA</fullName>
    </submittedName>
</protein>
<evidence type="ECO:0000259" key="2">
    <source>
        <dbReference type="Pfam" id="PF07726"/>
    </source>
</evidence>
<sequence>MSGHIRTAGRRWAGTAIRLGRPPGVSSEFRRPTPTPPRCFCLPSRPGRKSRKPGGPDAAPLPCGPAPTYAAQARPQTPAPFSKRKRRDREGRGRQDSVVTGLSPPSSAVAMSCWKCPCDRQDLAGPPLAAAVDLETRRVPFTPDLLPSDATGPLVLNPGTSKFSFQPNPMLANSMLADETNSAPFKTPASLWTRWREAGHRRRDGPPPPRPLPGHGGQDPMEHECTCPLPQAPLGRPPGVGRLAPAQGRRERTALSHAQGYDPRDLPATGPLPVGCPSS</sequence>
<dbReference type="GO" id="GO:0016887">
    <property type="term" value="F:ATP hydrolysis activity"/>
    <property type="evidence" value="ECO:0007669"/>
    <property type="project" value="InterPro"/>
</dbReference>
<reference evidence="3 4" key="1">
    <citation type="submission" date="2018-06" db="EMBL/GenBank/DDBJ databases">
        <authorList>
            <consortium name="Pathogen Informatics"/>
            <person name="Doyle S."/>
        </authorList>
    </citation>
    <scope>NUCLEOTIDE SEQUENCE [LARGE SCALE GENOMIC DNA]</scope>
    <source>
        <strain evidence="3 4">NCTC7807</strain>
    </source>
</reference>
<dbReference type="AlphaFoldDB" id="A0A380MQL3"/>
<feature type="region of interest" description="Disordered" evidence="1">
    <location>
        <begin position="198"/>
        <end position="279"/>
    </location>
</feature>
<evidence type="ECO:0000313" key="3">
    <source>
        <dbReference type="EMBL" id="SUO94356.1"/>
    </source>
</evidence>
<evidence type="ECO:0000256" key="1">
    <source>
        <dbReference type="SAM" id="MobiDB-lite"/>
    </source>
</evidence>